<comment type="caution">
    <text evidence="2">The sequence shown here is derived from an EMBL/GenBank/DDBJ whole genome shotgun (WGS) entry which is preliminary data.</text>
</comment>
<evidence type="ECO:0000256" key="1">
    <source>
        <dbReference type="SAM" id="Phobius"/>
    </source>
</evidence>
<keyword evidence="1" id="KW-0472">Membrane</keyword>
<protein>
    <recommendedName>
        <fullName evidence="4">Integral membrane protein</fullName>
    </recommendedName>
</protein>
<proteinExistence type="predicted"/>
<name>A0ABT0UL48_9ACTN</name>
<organism evidence="2 3">
    <name type="scientific">Streptomyces albipurpureus</name>
    <dbReference type="NCBI Taxonomy" id="2897419"/>
    <lineage>
        <taxon>Bacteria</taxon>
        <taxon>Bacillati</taxon>
        <taxon>Actinomycetota</taxon>
        <taxon>Actinomycetes</taxon>
        <taxon>Kitasatosporales</taxon>
        <taxon>Streptomycetaceae</taxon>
        <taxon>Streptomyces</taxon>
    </lineage>
</organism>
<feature type="transmembrane region" description="Helical" evidence="1">
    <location>
        <begin position="253"/>
        <end position="271"/>
    </location>
</feature>
<reference evidence="2" key="1">
    <citation type="submission" date="2022-06" db="EMBL/GenBank/DDBJ databases">
        <title>Genome public.</title>
        <authorList>
            <person name="Sun Q."/>
        </authorList>
    </citation>
    <scope>NUCLEOTIDE SEQUENCE</scope>
    <source>
        <strain evidence="2">CWNU-1</strain>
    </source>
</reference>
<gene>
    <name evidence="2" type="ORF">NBG84_11740</name>
</gene>
<evidence type="ECO:0000313" key="2">
    <source>
        <dbReference type="EMBL" id="MCM2388956.1"/>
    </source>
</evidence>
<keyword evidence="1" id="KW-0812">Transmembrane</keyword>
<dbReference type="RefSeq" id="WP_250919297.1">
    <property type="nucleotide sequence ID" value="NZ_JAMQAW010000009.1"/>
</dbReference>
<evidence type="ECO:0008006" key="4">
    <source>
        <dbReference type="Google" id="ProtNLM"/>
    </source>
</evidence>
<dbReference type="EMBL" id="JAMQAW010000009">
    <property type="protein sequence ID" value="MCM2388956.1"/>
    <property type="molecule type" value="Genomic_DNA"/>
</dbReference>
<dbReference type="Proteomes" id="UP001431429">
    <property type="component" value="Unassembled WGS sequence"/>
</dbReference>
<feature type="transmembrane region" description="Helical" evidence="1">
    <location>
        <begin position="200"/>
        <end position="226"/>
    </location>
</feature>
<accession>A0ABT0UL48</accession>
<feature type="transmembrane region" description="Helical" evidence="1">
    <location>
        <begin position="171"/>
        <end position="193"/>
    </location>
</feature>
<keyword evidence="3" id="KW-1185">Reference proteome</keyword>
<sequence>MRSLLSAVSTVLLVLVAVLTPLSTLAVWAEREIGDSDGYVSAMAPLSSDPAVKNAVANRITDEVLKKVDAGPFTPAVRQLVHDAVLSFAETDAYKTAWNTVNRAAHTAVEQALTSSGGRSASIDLAPVIEQVKRQLIMEGVPFADQIPVGNITITLVESERLGVAREVFDALQIAGLWLPVGTALLAVVGVLGSTRRGRALILLGFALAVGGALLMLTVLVGRAVALNDLPPDVDRAAAGAVLDALTASLRTTSWWLMGVGLIVAVGTWWFRRNRPAEQQV</sequence>
<evidence type="ECO:0000313" key="3">
    <source>
        <dbReference type="Proteomes" id="UP001431429"/>
    </source>
</evidence>
<keyword evidence="1" id="KW-1133">Transmembrane helix</keyword>